<evidence type="ECO:0000256" key="7">
    <source>
        <dbReference type="ARBA" id="ARBA00022516"/>
    </source>
</evidence>
<keyword evidence="13 17" id="KW-0472">Membrane</keyword>
<evidence type="ECO:0000256" key="17">
    <source>
        <dbReference type="SAM" id="Phobius"/>
    </source>
</evidence>
<keyword evidence="15" id="KW-1208">Phospholipid metabolism</keyword>
<dbReference type="RefSeq" id="WP_305516614.1">
    <property type="nucleotide sequence ID" value="NZ_JAUPEV010000002.1"/>
</dbReference>
<comment type="pathway">
    <text evidence="4">Lipid metabolism.</text>
</comment>
<feature type="transmembrane region" description="Helical" evidence="17">
    <location>
        <begin position="134"/>
        <end position="157"/>
    </location>
</feature>
<evidence type="ECO:0000256" key="3">
    <source>
        <dbReference type="ARBA" id="ARBA00005119"/>
    </source>
</evidence>
<dbReference type="GO" id="GO:0008654">
    <property type="term" value="P:phospholipid biosynthetic process"/>
    <property type="evidence" value="ECO:0007669"/>
    <property type="project" value="UniProtKB-KW"/>
</dbReference>
<dbReference type="EMBL" id="JAUYZK010000002">
    <property type="protein sequence ID" value="MDP2538642.1"/>
    <property type="molecule type" value="Genomic_DNA"/>
</dbReference>
<evidence type="ECO:0000256" key="15">
    <source>
        <dbReference type="ARBA" id="ARBA00023264"/>
    </source>
</evidence>
<proteinExistence type="inferred from homology"/>
<evidence type="ECO:0000256" key="14">
    <source>
        <dbReference type="ARBA" id="ARBA00023209"/>
    </source>
</evidence>
<evidence type="ECO:0000256" key="4">
    <source>
        <dbReference type="ARBA" id="ARBA00005189"/>
    </source>
</evidence>
<dbReference type="PANTHER" id="PTHR47101">
    <property type="entry name" value="PHOSPHATIDATE CYTIDYLYLTRANSFERASE 5, CHLOROPLASTIC"/>
    <property type="match status" value="1"/>
</dbReference>
<dbReference type="EMBL" id="JAUPEV010000002">
    <property type="protein sequence ID" value="MDO7252774.1"/>
    <property type="molecule type" value="Genomic_DNA"/>
</dbReference>
<accession>A0AA90T999</accession>
<keyword evidence="7" id="KW-0444">Lipid biosynthesis</keyword>
<dbReference type="AlphaFoldDB" id="A0AA90T999"/>
<feature type="transmembrane region" description="Helical" evidence="17">
    <location>
        <begin position="169"/>
        <end position="189"/>
    </location>
</feature>
<keyword evidence="21" id="KW-1185">Reference proteome</keyword>
<evidence type="ECO:0000313" key="21">
    <source>
        <dbReference type="Proteomes" id="UP001240777"/>
    </source>
</evidence>
<keyword evidence="11 17" id="KW-1133">Transmembrane helix</keyword>
<reference evidence="18" key="2">
    <citation type="submission" date="2023-07" db="EMBL/GenBank/DDBJ databases">
        <authorList>
            <person name="Aydin F."/>
            <person name="Tarhane S."/>
            <person name="Saticioglu I.B."/>
            <person name="Karakaya E."/>
            <person name="Abay S."/>
            <person name="Guran O."/>
            <person name="Bozkurt E."/>
            <person name="Uzum N."/>
            <person name="Olgun K."/>
            <person name="Jablonski D."/>
        </authorList>
    </citation>
    <scope>NUCLEOTIDE SEQUENCE</scope>
    <source>
        <strain evidence="18">Faydin-H75</strain>
    </source>
</reference>
<evidence type="ECO:0000256" key="1">
    <source>
        <dbReference type="ARBA" id="ARBA00001698"/>
    </source>
</evidence>
<keyword evidence="14" id="KW-0594">Phospholipid biosynthesis</keyword>
<dbReference type="Proteomes" id="UP001240777">
    <property type="component" value="Unassembled WGS sequence"/>
</dbReference>
<evidence type="ECO:0000256" key="2">
    <source>
        <dbReference type="ARBA" id="ARBA00004141"/>
    </source>
</evidence>
<dbReference type="InterPro" id="IPR000374">
    <property type="entry name" value="PC_trans"/>
</dbReference>
<keyword evidence="8 16" id="KW-0808">Transferase</keyword>
<feature type="transmembrane region" description="Helical" evidence="17">
    <location>
        <begin position="238"/>
        <end position="259"/>
    </location>
</feature>
<evidence type="ECO:0000256" key="13">
    <source>
        <dbReference type="ARBA" id="ARBA00023136"/>
    </source>
</evidence>
<dbReference type="EC" id="2.7.7.41" evidence="6 16"/>
<feature type="transmembrane region" description="Helical" evidence="17">
    <location>
        <begin position="195"/>
        <end position="218"/>
    </location>
</feature>
<reference evidence="18 20" key="3">
    <citation type="journal article" date="2024" name="Syst. Appl. Microbiol.">
        <title>Helicobacter cappadocius sp. nov., from lizards: The first psychrotrophic Helicobacter species.</title>
        <authorList>
            <person name="Aydin F."/>
            <person name="Tarhane S."/>
            <person name="Karakaya E."/>
            <person name="Abay S."/>
            <person name="Kayman T."/>
            <person name="Guran O."/>
            <person name="Bozkurt E."/>
            <person name="Uzum N."/>
            <person name="Avci A."/>
            <person name="Olgun K."/>
            <person name="Jablonski D."/>
            <person name="Guran C."/>
            <person name="Burcin Saticioglu I."/>
        </authorList>
    </citation>
    <scope>NUCLEOTIDE SEQUENCE [LARGE SCALE GENOMIC DNA]</scope>
    <source>
        <strain evidence="18">Faydin-H75</strain>
        <strain evidence="20">faydin-H76</strain>
    </source>
</reference>
<organism evidence="19 20">
    <name type="scientific">Helicobacter cappadocius</name>
    <dbReference type="NCBI Taxonomy" id="3063998"/>
    <lineage>
        <taxon>Bacteria</taxon>
        <taxon>Pseudomonadati</taxon>
        <taxon>Campylobacterota</taxon>
        <taxon>Epsilonproteobacteria</taxon>
        <taxon>Campylobacterales</taxon>
        <taxon>Helicobacteraceae</taxon>
        <taxon>Helicobacter</taxon>
    </lineage>
</organism>
<feature type="transmembrane region" description="Helical" evidence="17">
    <location>
        <begin position="110"/>
        <end position="128"/>
    </location>
</feature>
<comment type="subcellular location">
    <subcellularLocation>
        <location evidence="2">Membrane</location>
        <topology evidence="2">Multi-pass membrane protein</topology>
    </subcellularLocation>
</comment>
<dbReference type="Pfam" id="PF01148">
    <property type="entry name" value="CTP_transf_1"/>
    <property type="match status" value="1"/>
</dbReference>
<gene>
    <name evidence="18" type="ORF">Q5I04_02415</name>
    <name evidence="19" type="ORF">Q5I06_02420</name>
</gene>
<evidence type="ECO:0000256" key="9">
    <source>
        <dbReference type="ARBA" id="ARBA00022692"/>
    </source>
</evidence>
<dbReference type="GO" id="GO:0016020">
    <property type="term" value="C:membrane"/>
    <property type="evidence" value="ECO:0007669"/>
    <property type="project" value="UniProtKB-SubCell"/>
</dbReference>
<evidence type="ECO:0000313" key="18">
    <source>
        <dbReference type="EMBL" id="MDO7252774.1"/>
    </source>
</evidence>
<name>A0AA90T999_9HELI</name>
<evidence type="ECO:0000256" key="8">
    <source>
        <dbReference type="ARBA" id="ARBA00022679"/>
    </source>
</evidence>
<evidence type="ECO:0000313" key="20">
    <source>
        <dbReference type="Proteomes" id="UP001177258"/>
    </source>
</evidence>
<dbReference type="PANTHER" id="PTHR47101:SF1">
    <property type="entry name" value="PHOSPHATIDATE CYTIDYLYLTRANSFERASE 4, CHLOROPLASTIC"/>
    <property type="match status" value="1"/>
</dbReference>
<evidence type="ECO:0000256" key="11">
    <source>
        <dbReference type="ARBA" id="ARBA00022989"/>
    </source>
</evidence>
<comment type="similarity">
    <text evidence="5 16">Belongs to the CDS family.</text>
</comment>
<evidence type="ECO:0000313" key="19">
    <source>
        <dbReference type="EMBL" id="MDP2538642.1"/>
    </source>
</evidence>
<reference evidence="19 21" key="1">
    <citation type="submission" date="2023-07" db="EMBL/GenBank/DDBJ databases">
        <title>Unpublished Manusciprt.</title>
        <authorList>
            <person name="Aydin F."/>
            <person name="Tarhane S."/>
            <person name="Saticioglu I.B."/>
            <person name="Karakaya E."/>
            <person name="Abay S."/>
            <person name="Guran O."/>
            <person name="Bozkurt E."/>
            <person name="Uzum N."/>
            <person name="Olgun K."/>
            <person name="Jablonski D."/>
        </authorList>
    </citation>
    <scope>NUCLEOTIDE SEQUENCE</scope>
    <source>
        <strain evidence="21">faydin-H75</strain>
        <strain evidence="19">Faydin-H76</strain>
    </source>
</reference>
<evidence type="ECO:0000256" key="5">
    <source>
        <dbReference type="ARBA" id="ARBA00010185"/>
    </source>
</evidence>
<evidence type="ECO:0000256" key="12">
    <source>
        <dbReference type="ARBA" id="ARBA00023098"/>
    </source>
</evidence>
<keyword evidence="12" id="KW-0443">Lipid metabolism</keyword>
<keyword evidence="9 16" id="KW-0812">Transmembrane</keyword>
<evidence type="ECO:0000256" key="6">
    <source>
        <dbReference type="ARBA" id="ARBA00012487"/>
    </source>
</evidence>
<feature type="transmembrane region" description="Helical" evidence="17">
    <location>
        <begin position="18"/>
        <end position="51"/>
    </location>
</feature>
<comment type="pathway">
    <text evidence="3 16">Phospholipid metabolism; CDP-diacylglycerol biosynthesis; CDP-diacylglycerol from sn-glycerol 3-phosphate: step 3/3.</text>
</comment>
<sequence>MNFKDFFSNSFSKEKQRYITGLIIIAALVLIFWINEIILVWAVLGAAYLIGFSESIKLFGCKSHFMMYVLAILVWIFAGLNGRPIESSIFVAMLMAGYLGYRKSFEPKQILPFIYPSIPFLVLFAVYKDFGVRAIIWLVVVVALTDIGAYFGGKAFGRTPFSPTSPNKTLEGAIIGLAVAVAVGSFFGIGVGGNFIVGIVFSFAISISAILGDLYESYLKRNANLKDSGRILPGHGGILDRLDAILFGAIMMHFLLYFLEMWKESSIIMI</sequence>
<dbReference type="PROSITE" id="PS01315">
    <property type="entry name" value="CDS"/>
    <property type="match status" value="1"/>
</dbReference>
<dbReference type="GO" id="GO:0004605">
    <property type="term" value="F:phosphatidate cytidylyltransferase activity"/>
    <property type="evidence" value="ECO:0007669"/>
    <property type="project" value="UniProtKB-EC"/>
</dbReference>
<comment type="caution">
    <text evidence="19">The sequence shown here is derived from an EMBL/GenBank/DDBJ whole genome shotgun (WGS) entry which is preliminary data.</text>
</comment>
<protein>
    <recommendedName>
        <fullName evidence="6 16">Phosphatidate cytidylyltransferase</fullName>
        <ecNumber evidence="6 16">2.7.7.41</ecNumber>
    </recommendedName>
</protein>
<evidence type="ECO:0000256" key="10">
    <source>
        <dbReference type="ARBA" id="ARBA00022695"/>
    </source>
</evidence>
<comment type="catalytic activity">
    <reaction evidence="1 16">
        <text>a 1,2-diacyl-sn-glycero-3-phosphate + CTP + H(+) = a CDP-1,2-diacyl-sn-glycerol + diphosphate</text>
        <dbReference type="Rhea" id="RHEA:16229"/>
        <dbReference type="ChEBI" id="CHEBI:15378"/>
        <dbReference type="ChEBI" id="CHEBI:33019"/>
        <dbReference type="ChEBI" id="CHEBI:37563"/>
        <dbReference type="ChEBI" id="CHEBI:58332"/>
        <dbReference type="ChEBI" id="CHEBI:58608"/>
        <dbReference type="EC" id="2.7.7.41"/>
    </reaction>
</comment>
<feature type="transmembrane region" description="Helical" evidence="17">
    <location>
        <begin position="58"/>
        <end position="78"/>
    </location>
</feature>
<keyword evidence="10 16" id="KW-0548">Nucleotidyltransferase</keyword>
<evidence type="ECO:0000256" key="16">
    <source>
        <dbReference type="RuleBase" id="RU003938"/>
    </source>
</evidence>
<feature type="transmembrane region" description="Helical" evidence="17">
    <location>
        <begin position="84"/>
        <end position="101"/>
    </location>
</feature>
<dbReference type="Proteomes" id="UP001177258">
    <property type="component" value="Unassembled WGS sequence"/>
</dbReference>